<protein>
    <submittedName>
        <fullName evidence="2">Uncharacterized protein LOC117147165</fullName>
    </submittedName>
</protein>
<accession>A0A6P8KLB8</accession>
<dbReference type="AlphaFoldDB" id="A0A6P8KLB8"/>
<name>A0A6P8KLB8_DROMA</name>
<evidence type="ECO:0000313" key="1">
    <source>
        <dbReference type="Proteomes" id="UP000515162"/>
    </source>
</evidence>
<reference evidence="2" key="1">
    <citation type="submission" date="2025-08" db="UniProtKB">
        <authorList>
            <consortium name="RefSeq"/>
        </authorList>
    </citation>
    <scope>IDENTIFICATION</scope>
    <source>
        <strain evidence="2">Mau12</strain>
        <tissue evidence="2">Whole Body</tissue>
    </source>
</reference>
<dbReference type="Proteomes" id="UP000515162">
    <property type="component" value="Chromosome X"/>
</dbReference>
<proteinExistence type="predicted"/>
<evidence type="ECO:0000313" key="2">
    <source>
        <dbReference type="RefSeq" id="XP_033169843.1"/>
    </source>
</evidence>
<sequence>MFDGIIGKYFLRSPFRRWNLYLLDLTDLGHDDGWGEEVGERTVGRCSVYHRGEESCEWDASQTCGNFRTGEGSSTSASCGRPTGLIHRNSTSITLKKPTKEFSPKSKTMSLSTMSNTSRTSERFTLFRRQTPAVLSEFDQCSMCRSLPQSCEASQSPRILRPSAIVGGSVANRTRC</sequence>
<gene>
    <name evidence="2" type="primary">LOC117147165</name>
</gene>
<dbReference type="RefSeq" id="XP_033169843.1">
    <property type="nucleotide sequence ID" value="XM_033313952.1"/>
</dbReference>
<organism evidence="1 2">
    <name type="scientific">Drosophila mauritiana</name>
    <name type="common">Fruit fly</name>
    <dbReference type="NCBI Taxonomy" id="7226"/>
    <lineage>
        <taxon>Eukaryota</taxon>
        <taxon>Metazoa</taxon>
        <taxon>Ecdysozoa</taxon>
        <taxon>Arthropoda</taxon>
        <taxon>Hexapoda</taxon>
        <taxon>Insecta</taxon>
        <taxon>Pterygota</taxon>
        <taxon>Neoptera</taxon>
        <taxon>Endopterygota</taxon>
        <taxon>Diptera</taxon>
        <taxon>Brachycera</taxon>
        <taxon>Muscomorpha</taxon>
        <taxon>Ephydroidea</taxon>
        <taxon>Drosophilidae</taxon>
        <taxon>Drosophila</taxon>
        <taxon>Sophophora</taxon>
    </lineage>
</organism>
<keyword evidence="1" id="KW-1185">Reference proteome</keyword>
<dbReference type="GeneID" id="117147165"/>